<evidence type="ECO:0000259" key="29">
    <source>
        <dbReference type="PROSITE" id="PS50835"/>
    </source>
</evidence>
<dbReference type="GO" id="GO:0001667">
    <property type="term" value="P:ameboidal-type cell migration"/>
    <property type="evidence" value="ECO:0007669"/>
    <property type="project" value="UniProtKB-ARBA"/>
</dbReference>
<dbReference type="Gene3D" id="1.10.510.10">
    <property type="entry name" value="Transferase(Phosphotransferase) domain 1"/>
    <property type="match status" value="1"/>
</dbReference>
<reference evidence="30" key="2">
    <citation type="submission" date="2025-09" db="UniProtKB">
        <authorList>
            <consortium name="Ensembl"/>
        </authorList>
    </citation>
    <scope>IDENTIFICATION</scope>
</reference>
<evidence type="ECO:0000256" key="24">
    <source>
        <dbReference type="PROSITE-ProRule" id="PRU10141"/>
    </source>
</evidence>
<dbReference type="GO" id="GO:0048407">
    <property type="term" value="F:platelet-derived growth factor binding"/>
    <property type="evidence" value="ECO:0007669"/>
    <property type="project" value="TreeGrafter"/>
</dbReference>
<keyword evidence="17" id="KW-0325">Glycoprotein</keyword>
<dbReference type="AlphaFoldDB" id="A0A673WCE1"/>
<evidence type="ECO:0000256" key="11">
    <source>
        <dbReference type="ARBA" id="ARBA00022843"/>
    </source>
</evidence>
<dbReference type="Gene3D" id="2.60.40.10">
    <property type="entry name" value="Immunoglobulins"/>
    <property type="match status" value="4"/>
</dbReference>
<keyword evidence="7" id="KW-0677">Repeat</keyword>
<comment type="similarity">
    <text evidence="25">Belongs to the protein kinase superfamily. Tyr protein kinase family. CSF-1/PDGF receptor subfamily.</text>
</comment>
<evidence type="ECO:0000256" key="9">
    <source>
        <dbReference type="ARBA" id="ARBA00022777"/>
    </source>
</evidence>
<dbReference type="PROSITE" id="PS00107">
    <property type="entry name" value="PROTEIN_KINASE_ATP"/>
    <property type="match status" value="1"/>
</dbReference>
<evidence type="ECO:0000256" key="18">
    <source>
        <dbReference type="ARBA" id="ARBA00023319"/>
    </source>
</evidence>
<reference evidence="30" key="1">
    <citation type="submission" date="2025-08" db="UniProtKB">
        <authorList>
            <consortium name="Ensembl"/>
        </authorList>
    </citation>
    <scope>IDENTIFICATION</scope>
</reference>
<dbReference type="GO" id="GO:0060326">
    <property type="term" value="P:cell chemotaxis"/>
    <property type="evidence" value="ECO:0007669"/>
    <property type="project" value="TreeGrafter"/>
</dbReference>
<evidence type="ECO:0000256" key="1">
    <source>
        <dbReference type="ARBA" id="ARBA00004251"/>
    </source>
</evidence>
<evidence type="ECO:0000259" key="28">
    <source>
        <dbReference type="PROSITE" id="PS50011"/>
    </source>
</evidence>
<dbReference type="Gene3D" id="3.30.200.20">
    <property type="entry name" value="Phosphorylase Kinase, domain 1"/>
    <property type="match status" value="1"/>
</dbReference>
<keyword evidence="22" id="KW-0460">Magnesium</keyword>
<keyword evidence="4" id="KW-0597">Phosphoprotein</keyword>
<dbReference type="GO" id="GO:0046872">
    <property type="term" value="F:metal ion binding"/>
    <property type="evidence" value="ECO:0007669"/>
    <property type="project" value="UniProtKB-KW"/>
</dbReference>
<dbReference type="InterPro" id="IPR001245">
    <property type="entry name" value="Ser-Thr/Tyr_kinase_cat_dom"/>
</dbReference>
<dbReference type="InterPro" id="IPR000719">
    <property type="entry name" value="Prot_kinase_dom"/>
</dbReference>
<dbReference type="GO" id="GO:0005524">
    <property type="term" value="F:ATP binding"/>
    <property type="evidence" value="ECO:0007669"/>
    <property type="project" value="UniProtKB-UniRule"/>
</dbReference>
<feature type="binding site" evidence="21">
    <location>
        <begin position="491"/>
        <end position="497"/>
    </location>
    <ligand>
        <name>ATP</name>
        <dbReference type="ChEBI" id="CHEBI:30616"/>
    </ligand>
</feature>
<dbReference type="PANTHER" id="PTHR24416:SF53">
    <property type="entry name" value="PLATELET-DERIVED GROWTH FACTOR RECEPTOR BETA"/>
    <property type="match status" value="1"/>
</dbReference>
<dbReference type="Proteomes" id="UP000472277">
    <property type="component" value="Chromosome 13"/>
</dbReference>
<keyword evidence="18 25" id="KW-0393">Immunoglobulin domain</keyword>
<evidence type="ECO:0000313" key="31">
    <source>
        <dbReference type="Proteomes" id="UP000472277"/>
    </source>
</evidence>
<dbReference type="GO" id="GO:0005019">
    <property type="term" value="F:platelet-derived growth factor beta-receptor activity"/>
    <property type="evidence" value="ECO:0007669"/>
    <property type="project" value="TreeGrafter"/>
</dbReference>
<feature type="binding site" evidence="22">
    <location>
        <position position="388"/>
    </location>
    <ligand>
        <name>Mg(2+)</name>
        <dbReference type="ChEBI" id="CHEBI:18420"/>
    </ligand>
</feature>
<dbReference type="Ensembl" id="ENSSTUT00000006789.1">
    <property type="protein sequence ID" value="ENSSTUP00000006387.1"/>
    <property type="gene ID" value="ENSSTUG00000003118.1"/>
</dbReference>
<evidence type="ECO:0000256" key="27">
    <source>
        <dbReference type="SAM" id="SignalP"/>
    </source>
</evidence>
<keyword evidence="12" id="KW-1133">Transmembrane helix</keyword>
<evidence type="ECO:0000256" key="3">
    <source>
        <dbReference type="ARBA" id="ARBA00022475"/>
    </source>
</evidence>
<dbReference type="GO" id="GO:0001525">
    <property type="term" value="P:angiogenesis"/>
    <property type="evidence" value="ECO:0007669"/>
    <property type="project" value="TreeGrafter"/>
</dbReference>
<dbReference type="FunFam" id="1.10.510.10:FF:000140">
    <property type="entry name" value="Platelet-derived growth factor receptor beta"/>
    <property type="match status" value="1"/>
</dbReference>
<dbReference type="InterPro" id="IPR003599">
    <property type="entry name" value="Ig_sub"/>
</dbReference>
<dbReference type="PROSITE" id="PS50011">
    <property type="entry name" value="PROTEIN_KINASE_DOM"/>
    <property type="match status" value="1"/>
</dbReference>
<dbReference type="PANTHER" id="PTHR24416">
    <property type="entry name" value="TYROSINE-PROTEIN KINASE RECEPTOR"/>
    <property type="match status" value="1"/>
</dbReference>
<sequence length="921" mass="104390">MRTVRVSPLHLTALLTALLHFCPEYRCVEISPSNSEVIMTPGDSMIFTCSSWGTVGWRFKRNDDIPYFGVENQNTTSVLILENVTWRHTGVYVCAEAWTDEAREVAVFVPDPEVWFIESSHGMVTKTSEEGTIPCVVTNPQINVTLYETDSDMHLNGVYIPSEGYRAALEDRTYVCRGELNGEEKESRAFYVLSITIDAYINASKTVLKQGEPLTVNCTVHGVELVFFSWDYPNRDVDFIEPLTDILSSQSMRSCLTVSKATLANTGQYVCHVHESVQDQRATANINITILERGFVELRSVQERNVSAQLHQNVELRVEIESYPAPRVHWTKDNATVNGDNTYYYQLTHSISMSLSDWVTNYSVLPQKPRYEIRWKVIESVSLDGHEYIYVDPIHLPYDLAWEMARDSLVLGRTLGSGAFGRVVEATAYGLGHSQSSTKVAVKMLKSTARRSETQALMSELKIMSHLGPHLNIVNLLGACTKQGPLYLVTEYCRYGDLVDYLHRNKHTFLQYYAEKNQEDSAVNYKNEAIHTLNICLCYVSFGSEFDGGYMDMSKDEPTVYVPMQELKDTIKYTDIQPSPYESPYQHHLYQEQGTDALVISDCPTLSYSDLIGFSYQVAKGMEFLASKNCVHRDLAARNVLICEGKLVKICDFGLARDIMHDSNYVSKGSTFLPLKWMAPESIFHNLYTTLSDVWSYGILLWEIFTLGGAPYPDLPMNELFYSALKRGYRMAKPNHATDEVYEVMQKCWDEKYERRPEFSFLVHTMGNMLTDSYKKRYCQVNDEFFKRDHPAVVRTKPRLSSHFPTPALTPSTAPATPQDTNPYPFTGDFRPEADGEEASYNDYIIPIPDPKPEEEVCSEADGMPTKSIASSRALEDEEADSISQETVEADTIPEEKYLHANQALIPLESSGTPEAEDSFL</sequence>
<dbReference type="InterPro" id="IPR036179">
    <property type="entry name" value="Ig-like_dom_sf"/>
</dbReference>
<keyword evidence="14" id="KW-0829">Tyrosine-protein kinase</keyword>
<evidence type="ECO:0000256" key="7">
    <source>
        <dbReference type="ARBA" id="ARBA00022737"/>
    </source>
</evidence>
<feature type="binding site" evidence="22">
    <location>
        <position position="652"/>
    </location>
    <ligand>
        <name>Mg(2+)</name>
        <dbReference type="ChEBI" id="CHEBI:18420"/>
    </ligand>
</feature>
<evidence type="ECO:0000256" key="26">
    <source>
        <dbReference type="SAM" id="MobiDB-lite"/>
    </source>
</evidence>
<feature type="domain" description="Ig-like" evidence="29">
    <location>
        <begin position="193"/>
        <end position="287"/>
    </location>
</feature>
<dbReference type="InterPro" id="IPR017441">
    <property type="entry name" value="Protein_kinase_ATP_BS"/>
</dbReference>
<dbReference type="GO" id="GO:0043235">
    <property type="term" value="C:receptor complex"/>
    <property type="evidence" value="ECO:0007669"/>
    <property type="project" value="TreeGrafter"/>
</dbReference>
<evidence type="ECO:0000256" key="13">
    <source>
        <dbReference type="ARBA" id="ARBA00023136"/>
    </source>
</evidence>
<keyword evidence="9" id="KW-0418">Kinase</keyword>
<dbReference type="InterPro" id="IPR020635">
    <property type="entry name" value="Tyr_kinase_cat_dom"/>
</dbReference>
<feature type="chain" id="PRO_5025643340" description="receptor protein-tyrosine kinase" evidence="27">
    <location>
        <begin position="28"/>
        <end position="921"/>
    </location>
</feature>
<feature type="compositionally biased region" description="Low complexity" evidence="26">
    <location>
        <begin position="805"/>
        <end position="818"/>
    </location>
</feature>
<dbReference type="FunFam" id="3.30.200.20:FF:000025">
    <property type="entry name" value="Platelet-derived growth factor receptor alpha"/>
    <property type="match status" value="1"/>
</dbReference>
<keyword evidence="3" id="KW-1003">Cell membrane</keyword>
<evidence type="ECO:0000256" key="20">
    <source>
        <dbReference type="PIRSR" id="PIRSR000615-1"/>
    </source>
</evidence>
<keyword evidence="16 25" id="KW-0675">Receptor</keyword>
<evidence type="ECO:0000256" key="25">
    <source>
        <dbReference type="RuleBase" id="RU000311"/>
    </source>
</evidence>
<dbReference type="InterPro" id="IPR050122">
    <property type="entry name" value="RTK"/>
</dbReference>
<dbReference type="InterPro" id="IPR007110">
    <property type="entry name" value="Ig-like_dom"/>
</dbReference>
<dbReference type="InterPro" id="IPR011009">
    <property type="entry name" value="Kinase-like_dom_sf"/>
</dbReference>
<feature type="domain" description="Protein kinase" evidence="28">
    <location>
        <begin position="409"/>
        <end position="786"/>
    </location>
</feature>
<keyword evidence="22" id="KW-0479">Metal-binding</keyword>
<dbReference type="InterPro" id="IPR013783">
    <property type="entry name" value="Ig-like_fold"/>
</dbReference>
<dbReference type="EC" id="2.7.10.1" evidence="2"/>
<dbReference type="SUPFAM" id="SSF48726">
    <property type="entry name" value="Immunoglobulin"/>
    <property type="match status" value="4"/>
</dbReference>
<evidence type="ECO:0000256" key="6">
    <source>
        <dbReference type="ARBA" id="ARBA00022692"/>
    </source>
</evidence>
<dbReference type="SUPFAM" id="SSF56112">
    <property type="entry name" value="Protein kinase-like (PK-like)"/>
    <property type="match status" value="1"/>
</dbReference>
<evidence type="ECO:0000256" key="22">
    <source>
        <dbReference type="PIRSR" id="PIRSR000615-3"/>
    </source>
</evidence>
<evidence type="ECO:0000256" key="14">
    <source>
        <dbReference type="ARBA" id="ARBA00023137"/>
    </source>
</evidence>
<dbReference type="PIRSF" id="PIRSF000615">
    <property type="entry name" value="TyrPK_CSF1-R"/>
    <property type="match status" value="1"/>
</dbReference>
<gene>
    <name evidence="30" type="primary">PDGFRB</name>
    <name evidence="30" type="synonym">LOC115205391</name>
</gene>
<evidence type="ECO:0000256" key="23">
    <source>
        <dbReference type="PIRSR" id="PIRSR000615-4"/>
    </source>
</evidence>
<dbReference type="InterPro" id="IPR008266">
    <property type="entry name" value="Tyr_kinase_AS"/>
</dbReference>
<feature type="site" description="Important for interaction with phosphotyrosine-binding proteins" evidence="23">
    <location>
        <position position="778"/>
    </location>
</feature>
<protein>
    <recommendedName>
        <fullName evidence="2">receptor protein-tyrosine kinase</fullName>
        <ecNumber evidence="2">2.7.10.1</ecNumber>
    </recommendedName>
</protein>
<feature type="active site" description="Proton acceptor" evidence="20">
    <location>
        <position position="634"/>
    </location>
</feature>
<keyword evidence="27" id="KW-0732">Signal</keyword>
<dbReference type="PROSITE" id="PS00240">
    <property type="entry name" value="RECEPTOR_TYR_KIN_III"/>
    <property type="match status" value="1"/>
</dbReference>
<evidence type="ECO:0000256" key="10">
    <source>
        <dbReference type="ARBA" id="ARBA00022840"/>
    </source>
</evidence>
<keyword evidence="10 21" id="KW-0067">ATP-binding</keyword>
<dbReference type="Pfam" id="PF13895">
    <property type="entry name" value="Ig_2"/>
    <property type="match status" value="1"/>
</dbReference>
<comment type="catalytic activity">
    <reaction evidence="19">
        <text>L-tyrosyl-[protein] + ATP = O-phospho-L-tyrosyl-[protein] + ADP + H(+)</text>
        <dbReference type="Rhea" id="RHEA:10596"/>
        <dbReference type="Rhea" id="RHEA-COMP:10136"/>
        <dbReference type="Rhea" id="RHEA-COMP:20101"/>
        <dbReference type="ChEBI" id="CHEBI:15378"/>
        <dbReference type="ChEBI" id="CHEBI:30616"/>
        <dbReference type="ChEBI" id="CHEBI:46858"/>
        <dbReference type="ChEBI" id="CHEBI:61978"/>
        <dbReference type="ChEBI" id="CHEBI:456216"/>
        <dbReference type="EC" id="2.7.10.1"/>
    </reaction>
</comment>
<evidence type="ECO:0000256" key="4">
    <source>
        <dbReference type="ARBA" id="ARBA00022553"/>
    </source>
</evidence>
<evidence type="ECO:0000256" key="15">
    <source>
        <dbReference type="ARBA" id="ARBA00023157"/>
    </source>
</evidence>
<organism evidence="30 31">
    <name type="scientific">Salmo trutta</name>
    <name type="common">Brown trout</name>
    <dbReference type="NCBI Taxonomy" id="8032"/>
    <lineage>
        <taxon>Eukaryota</taxon>
        <taxon>Metazoa</taxon>
        <taxon>Chordata</taxon>
        <taxon>Craniata</taxon>
        <taxon>Vertebrata</taxon>
        <taxon>Euteleostomi</taxon>
        <taxon>Actinopterygii</taxon>
        <taxon>Neopterygii</taxon>
        <taxon>Teleostei</taxon>
        <taxon>Protacanthopterygii</taxon>
        <taxon>Salmoniformes</taxon>
        <taxon>Salmonidae</taxon>
        <taxon>Salmoninae</taxon>
        <taxon>Salmo</taxon>
    </lineage>
</organism>
<feature type="binding site" evidence="22">
    <location>
        <position position="639"/>
    </location>
    <ligand>
        <name>Mg(2+)</name>
        <dbReference type="ChEBI" id="CHEBI:18420"/>
    </ligand>
</feature>
<name>A0A673WCE1_SALTR</name>
<evidence type="ECO:0000256" key="12">
    <source>
        <dbReference type="ARBA" id="ARBA00022989"/>
    </source>
</evidence>
<dbReference type="Pfam" id="PF07714">
    <property type="entry name" value="PK_Tyr_Ser-Thr"/>
    <property type="match status" value="1"/>
</dbReference>
<evidence type="ECO:0000256" key="19">
    <source>
        <dbReference type="ARBA" id="ARBA00051243"/>
    </source>
</evidence>
<dbReference type="PROSITE" id="PS50835">
    <property type="entry name" value="IG_LIKE"/>
    <property type="match status" value="2"/>
</dbReference>
<keyword evidence="6 25" id="KW-0812">Transmembrane</keyword>
<feature type="region of interest" description="Disordered" evidence="26">
    <location>
        <begin position="868"/>
        <end position="895"/>
    </location>
</feature>
<evidence type="ECO:0000256" key="21">
    <source>
        <dbReference type="PIRSR" id="PIRSR000615-2"/>
    </source>
</evidence>
<keyword evidence="31" id="KW-1185">Reference proteome</keyword>
<comment type="subcellular location">
    <subcellularLocation>
        <location evidence="1">Cell membrane</location>
        <topology evidence="1">Single-pass type I membrane protein</topology>
    </subcellularLocation>
    <subcellularLocation>
        <location evidence="25">Membrane</location>
        <topology evidence="25">Single-pass type I membrane protein</topology>
    </subcellularLocation>
</comment>
<feature type="domain" description="Ig-like" evidence="29">
    <location>
        <begin position="23"/>
        <end position="106"/>
    </location>
</feature>
<evidence type="ECO:0000313" key="30">
    <source>
        <dbReference type="Ensembl" id="ENSSTUP00000006387.1"/>
    </source>
</evidence>
<evidence type="ECO:0000256" key="16">
    <source>
        <dbReference type="ARBA" id="ARBA00023170"/>
    </source>
</evidence>
<evidence type="ECO:0000256" key="8">
    <source>
        <dbReference type="ARBA" id="ARBA00022741"/>
    </source>
</evidence>
<proteinExistence type="inferred from homology"/>
<evidence type="ECO:0000256" key="17">
    <source>
        <dbReference type="ARBA" id="ARBA00023180"/>
    </source>
</evidence>
<feature type="signal peptide" evidence="27">
    <location>
        <begin position="1"/>
        <end position="27"/>
    </location>
</feature>
<keyword evidence="13" id="KW-0472">Membrane</keyword>
<dbReference type="GO" id="GO:0005886">
    <property type="term" value="C:plasma membrane"/>
    <property type="evidence" value="ECO:0007669"/>
    <property type="project" value="UniProtKB-SubCell"/>
</dbReference>
<keyword evidence="11" id="KW-0832">Ubl conjugation</keyword>
<feature type="region of interest" description="Disordered" evidence="26">
    <location>
        <begin position="843"/>
        <end position="862"/>
    </location>
</feature>
<dbReference type="SMART" id="SM00409">
    <property type="entry name" value="IG"/>
    <property type="match status" value="2"/>
</dbReference>
<feature type="binding site" evidence="21">
    <location>
        <position position="638"/>
    </location>
    <ligand>
        <name>ATP</name>
        <dbReference type="ChEBI" id="CHEBI:30616"/>
    </ligand>
</feature>
<keyword evidence="15" id="KW-1015">Disulfide bond</keyword>
<keyword evidence="5" id="KW-0808">Transferase</keyword>
<keyword evidence="8 21" id="KW-0547">Nucleotide-binding</keyword>
<dbReference type="SMART" id="SM00219">
    <property type="entry name" value="TyrKc"/>
    <property type="match status" value="1"/>
</dbReference>
<evidence type="ECO:0000256" key="5">
    <source>
        <dbReference type="ARBA" id="ARBA00022679"/>
    </source>
</evidence>
<evidence type="ECO:0000256" key="2">
    <source>
        <dbReference type="ARBA" id="ARBA00011902"/>
    </source>
</evidence>
<dbReference type="GO" id="GO:0014911">
    <property type="term" value="P:positive regulation of smooth muscle cell migration"/>
    <property type="evidence" value="ECO:0007669"/>
    <property type="project" value="TreeGrafter"/>
</dbReference>
<accession>A0A673WCE1</accession>
<feature type="region of interest" description="Disordered" evidence="26">
    <location>
        <begin position="798"/>
        <end position="835"/>
    </location>
</feature>
<dbReference type="InterPro" id="IPR001824">
    <property type="entry name" value="Tyr_kinase_rcpt_3_CS"/>
</dbReference>
<dbReference type="PROSITE" id="PS00109">
    <property type="entry name" value="PROTEIN_KINASE_TYR"/>
    <property type="match status" value="1"/>
</dbReference>
<dbReference type="GeneTree" id="ENSGT00940000157138"/>
<feature type="binding site" evidence="21 24">
    <location>
        <position position="443"/>
    </location>
    <ligand>
        <name>ATP</name>
        <dbReference type="ChEBI" id="CHEBI:30616"/>
    </ligand>
</feature>
<feature type="binding site" evidence="21">
    <location>
        <begin position="416"/>
        <end position="423"/>
    </location>
    <ligand>
        <name>ATP</name>
        <dbReference type="ChEBI" id="CHEBI:30616"/>
    </ligand>
</feature>